<dbReference type="InterPro" id="IPR038416">
    <property type="entry name" value="Ribosom_S30AE_C_sf"/>
</dbReference>
<dbReference type="Proteomes" id="UP001472866">
    <property type="component" value="Chromosome 16"/>
</dbReference>
<dbReference type="Gene3D" id="3.30.505.50">
    <property type="entry name" value="Sigma 54 modulation/S30EA ribosomal protein, C-terminal domain"/>
    <property type="match status" value="1"/>
</dbReference>
<accession>A0A7S3FLW8</accession>
<dbReference type="SUPFAM" id="SSF69754">
    <property type="entry name" value="Ribosome binding protein Y (YfiA homologue)"/>
    <property type="match status" value="1"/>
</dbReference>
<dbReference type="GO" id="GO:0022627">
    <property type="term" value="C:cytosolic small ribosomal subunit"/>
    <property type="evidence" value="ECO:0007669"/>
    <property type="project" value="TreeGrafter"/>
</dbReference>
<dbReference type="InterPro" id="IPR036567">
    <property type="entry name" value="RHF-like"/>
</dbReference>
<dbReference type="AlphaFoldDB" id="A0A7S3FLW8"/>
<organism evidence="3">
    <name type="scientific">Chloropicon roscoffensis</name>
    <dbReference type="NCBI Taxonomy" id="1461544"/>
    <lineage>
        <taxon>Eukaryota</taxon>
        <taxon>Viridiplantae</taxon>
        <taxon>Chlorophyta</taxon>
        <taxon>Chloropicophyceae</taxon>
        <taxon>Chloropicales</taxon>
        <taxon>Chloropicaceae</taxon>
        <taxon>Chloropicon</taxon>
    </lineage>
</organism>
<protein>
    <submittedName>
        <fullName evidence="4">Ribosome-associated translation inhibitor RaiA</fullName>
    </submittedName>
</protein>
<reference evidence="3" key="1">
    <citation type="submission" date="2021-01" db="EMBL/GenBank/DDBJ databases">
        <authorList>
            <person name="Corre E."/>
            <person name="Pelletier E."/>
            <person name="Niang G."/>
            <person name="Scheremetjew M."/>
            <person name="Finn R."/>
            <person name="Kale V."/>
            <person name="Holt S."/>
            <person name="Cochrane G."/>
            <person name="Meng A."/>
            <person name="Brown T."/>
            <person name="Cohen L."/>
        </authorList>
    </citation>
    <scope>NUCLEOTIDE SEQUENCE</scope>
    <source>
        <strain evidence="3">RCC1871</strain>
    </source>
</reference>
<evidence type="ECO:0000313" key="3">
    <source>
        <dbReference type="EMBL" id="CAE0187670.1"/>
    </source>
</evidence>
<evidence type="ECO:0000259" key="2">
    <source>
        <dbReference type="Pfam" id="PF16321"/>
    </source>
</evidence>
<reference evidence="4 5" key="2">
    <citation type="submission" date="2024-03" db="EMBL/GenBank/DDBJ databases">
        <title>Complete genome sequence of the green alga Chloropicon roscoffensis RCC1871.</title>
        <authorList>
            <person name="Lemieux C."/>
            <person name="Pombert J.-F."/>
            <person name="Otis C."/>
            <person name="Turmel M."/>
        </authorList>
    </citation>
    <scope>NUCLEOTIDE SEQUENCE [LARGE SCALE GENOMIC DNA]</scope>
    <source>
        <strain evidence="4 5">RCC1871</strain>
    </source>
</reference>
<dbReference type="Pfam" id="PF16321">
    <property type="entry name" value="Ribosom_S30AE_C"/>
    <property type="match status" value="1"/>
</dbReference>
<proteinExistence type="predicted"/>
<dbReference type="InterPro" id="IPR003489">
    <property type="entry name" value="RHF/RaiA"/>
</dbReference>
<gene>
    <name evidence="3" type="ORF">CROS1456_LOCUS736</name>
    <name evidence="4" type="ORF">HKI87_16g81760</name>
</gene>
<evidence type="ECO:0000256" key="1">
    <source>
        <dbReference type="ARBA" id="ARBA00022845"/>
    </source>
</evidence>
<keyword evidence="1" id="KW-0810">Translation regulation</keyword>
<keyword evidence="5" id="KW-1185">Reference proteome</keyword>
<feature type="domain" description="Sigma 54 modulation/S30EA ribosomal protein C-terminal" evidence="2">
    <location>
        <begin position="283"/>
        <end position="338"/>
    </location>
</feature>
<dbReference type="InterPro" id="IPR032528">
    <property type="entry name" value="Ribosom_S30AE_C"/>
</dbReference>
<dbReference type="NCBIfam" id="TIGR00741">
    <property type="entry name" value="yfiA"/>
    <property type="match status" value="1"/>
</dbReference>
<dbReference type="Pfam" id="PF02482">
    <property type="entry name" value="Ribosomal_S30AE"/>
    <property type="match status" value="1"/>
</dbReference>
<dbReference type="EMBL" id="CP151516">
    <property type="protein sequence ID" value="WZN66609.1"/>
    <property type="molecule type" value="Genomic_DNA"/>
</dbReference>
<dbReference type="InterPro" id="IPR050574">
    <property type="entry name" value="HPF/YfiA_ribosome-assoc"/>
</dbReference>
<dbReference type="PANTHER" id="PTHR33231">
    <property type="entry name" value="30S RIBOSOMAL PROTEIN"/>
    <property type="match status" value="1"/>
</dbReference>
<dbReference type="GO" id="GO:0043024">
    <property type="term" value="F:ribosomal small subunit binding"/>
    <property type="evidence" value="ECO:0007669"/>
    <property type="project" value="TreeGrafter"/>
</dbReference>
<evidence type="ECO:0000313" key="4">
    <source>
        <dbReference type="EMBL" id="WZN66609.1"/>
    </source>
</evidence>
<dbReference type="CDD" id="cd00552">
    <property type="entry name" value="RaiA"/>
    <property type="match status" value="1"/>
</dbReference>
<dbReference type="PANTHER" id="PTHR33231:SF1">
    <property type="entry name" value="30S RIBOSOMAL PROTEIN"/>
    <property type="match status" value="1"/>
</dbReference>
<sequence length="346" mass="38070">MVMVTTGKAVSRGCMAGSMATGRLTCAVTGKRNTLAICSTTRPKRSTTNFVCPLSQVTVVTGRVGGVKCMALLDQSKGEQGQGSGAEGGAHALRLNIQGRHLKVTDALRAYVESQVEKATMHFMLHHHDVEKGKQAPITRVDVRLSSRGGPKHQTKGPQLQKAEVTVFTSIGVVRAEVETDNAYNAIDEAGRTTERKLRKLKEKAIAKGVWNGHGVRPKYKKVRAARDALAGVEEQETEDFLLADQDEEFVSAFEEEASMRWETDSVVVDQYVHAAEITEGEERANILRKKEVDLIPMTVEDAVESLQFLGHDFFMFLDKRSGEINVVYKRDVAGYGVLAPRKPMQ</sequence>
<dbReference type="Gene3D" id="3.30.160.100">
    <property type="entry name" value="Ribosome hibernation promotion factor-like"/>
    <property type="match status" value="1"/>
</dbReference>
<dbReference type="EMBL" id="HBHZ01000921">
    <property type="protein sequence ID" value="CAE0187670.1"/>
    <property type="molecule type" value="Transcribed_RNA"/>
</dbReference>
<name>A0A7S3FLW8_9CHLO</name>
<dbReference type="GO" id="GO:0045900">
    <property type="term" value="P:negative regulation of translational elongation"/>
    <property type="evidence" value="ECO:0007669"/>
    <property type="project" value="TreeGrafter"/>
</dbReference>
<evidence type="ECO:0000313" key="5">
    <source>
        <dbReference type="Proteomes" id="UP001472866"/>
    </source>
</evidence>